<organism evidence="2 3">
    <name type="scientific">Mycolicibacterium holsaticum</name>
    <dbReference type="NCBI Taxonomy" id="152142"/>
    <lineage>
        <taxon>Bacteria</taxon>
        <taxon>Bacillati</taxon>
        <taxon>Actinomycetota</taxon>
        <taxon>Actinomycetes</taxon>
        <taxon>Mycobacteriales</taxon>
        <taxon>Mycobacteriaceae</taxon>
        <taxon>Mycolicibacterium</taxon>
    </lineage>
</organism>
<sequence>MTVTTLAAGDLFTAIPSLWQSAQIPLAIIAIAVGGVAGAFSLTRGFGAAAGRVLGGIAIAAIILGGVGLAVSIKGTVDKHGGGITSGQFG</sequence>
<comment type="caution">
    <text evidence="2">The sequence shown here is derived from an EMBL/GenBank/DDBJ whole genome shotgun (WGS) entry which is preliminary data.</text>
</comment>
<keyword evidence="1" id="KW-1133">Transmembrane helix</keyword>
<accession>A0A1E3RZ80</accession>
<feature type="transmembrane region" description="Helical" evidence="1">
    <location>
        <begin position="22"/>
        <end position="42"/>
    </location>
</feature>
<evidence type="ECO:0000256" key="1">
    <source>
        <dbReference type="SAM" id="Phobius"/>
    </source>
</evidence>
<dbReference type="RefSeq" id="WP_069404354.1">
    <property type="nucleotide sequence ID" value="NZ_MIGZ01000024.1"/>
</dbReference>
<reference evidence="3" key="1">
    <citation type="submission" date="2016-09" db="EMBL/GenBank/DDBJ databases">
        <authorList>
            <person name="Greninger A.L."/>
            <person name="Jerome K.R."/>
            <person name="Mcnair B."/>
            <person name="Wallis C."/>
            <person name="Fang F."/>
        </authorList>
    </citation>
    <scope>NUCLEOTIDE SEQUENCE [LARGE SCALE GENOMIC DNA]</scope>
    <source>
        <strain evidence="3">M7</strain>
    </source>
</reference>
<dbReference type="EMBL" id="MIGZ01000024">
    <property type="protein sequence ID" value="ODQ95150.1"/>
    <property type="molecule type" value="Genomic_DNA"/>
</dbReference>
<evidence type="ECO:0000313" key="2">
    <source>
        <dbReference type="EMBL" id="ODQ95150.1"/>
    </source>
</evidence>
<dbReference type="AlphaFoldDB" id="A0A1E3RZ80"/>
<keyword evidence="1" id="KW-0472">Membrane</keyword>
<keyword evidence="1" id="KW-0812">Transmembrane</keyword>
<keyword evidence="3" id="KW-1185">Reference proteome</keyword>
<name>A0A1E3RZ80_9MYCO</name>
<dbReference type="Proteomes" id="UP000094243">
    <property type="component" value="Unassembled WGS sequence"/>
</dbReference>
<proteinExistence type="predicted"/>
<gene>
    <name evidence="2" type="ORF">BHQ17_06230</name>
</gene>
<protein>
    <submittedName>
        <fullName evidence="2">Uncharacterized protein</fullName>
    </submittedName>
</protein>
<feature type="transmembrane region" description="Helical" evidence="1">
    <location>
        <begin position="54"/>
        <end position="73"/>
    </location>
</feature>
<evidence type="ECO:0000313" key="3">
    <source>
        <dbReference type="Proteomes" id="UP000094243"/>
    </source>
</evidence>